<gene>
    <name evidence="1" type="ORF">TSPGSL018_10046</name>
</gene>
<evidence type="ECO:0000313" key="1">
    <source>
        <dbReference type="EMBL" id="JAC67873.1"/>
    </source>
</evidence>
<name>A0A061R7A3_9CHLO</name>
<protein>
    <submittedName>
        <fullName evidence="1">Uncharacterized protein</fullName>
    </submittedName>
</protein>
<dbReference type="AlphaFoldDB" id="A0A061R7A3"/>
<sequence length="115" mass="13514">MKSSQLSIFWRVSLYRLYQLVTSFRFWLNRSAPNSSELADYASHWTEEYQTRRADPHMAHSLWFRAPHMLATPADILERSCKVSEVQFHTRHNKKSAKGGGKAFQTRTCHDSLHF</sequence>
<reference evidence="1" key="1">
    <citation type="submission" date="2014-05" db="EMBL/GenBank/DDBJ databases">
        <title>The transcriptome of the halophilic microalga Tetraselmis sp. GSL018 isolated from the Great Salt Lake, Utah.</title>
        <authorList>
            <person name="Jinkerson R.E."/>
            <person name="D'Adamo S."/>
            <person name="Posewitz M.C."/>
        </authorList>
    </citation>
    <scope>NUCLEOTIDE SEQUENCE</scope>
    <source>
        <strain evidence="1">GSL018</strain>
    </source>
</reference>
<proteinExistence type="predicted"/>
<organism evidence="1">
    <name type="scientific">Tetraselmis sp. GSL018</name>
    <dbReference type="NCBI Taxonomy" id="582737"/>
    <lineage>
        <taxon>Eukaryota</taxon>
        <taxon>Viridiplantae</taxon>
        <taxon>Chlorophyta</taxon>
        <taxon>core chlorophytes</taxon>
        <taxon>Chlorodendrophyceae</taxon>
        <taxon>Chlorodendrales</taxon>
        <taxon>Chlorodendraceae</taxon>
        <taxon>Tetraselmis</taxon>
    </lineage>
</organism>
<accession>A0A061R7A3</accession>
<dbReference type="EMBL" id="GBEZ01018575">
    <property type="protein sequence ID" value="JAC67873.1"/>
    <property type="molecule type" value="Transcribed_RNA"/>
</dbReference>